<dbReference type="Proteomes" id="UP000609651">
    <property type="component" value="Unassembled WGS sequence"/>
</dbReference>
<accession>A0ABX1VDK1</accession>
<feature type="domain" description="Penicillin-binding protein dimerisation" evidence="5">
    <location>
        <begin position="54"/>
        <end position="201"/>
    </location>
</feature>
<dbReference type="InterPro" id="IPR005311">
    <property type="entry name" value="PBP_dimer"/>
</dbReference>
<reference evidence="6 7" key="1">
    <citation type="journal article" date="2020" name="Syst. Appl. Microbiol.">
        <title>Alienimonas chondri sp. nov., a novel planctomycete isolated from the biofilm of the red alga Chondrus crispus.</title>
        <authorList>
            <person name="Vitorino I."/>
            <person name="Albuquerque L."/>
            <person name="Wiegand S."/>
            <person name="Kallscheuer N."/>
            <person name="da Costa M.S."/>
            <person name="Lobo-da-Cunha A."/>
            <person name="Jogler C."/>
            <person name="Lage O.M."/>
        </authorList>
    </citation>
    <scope>NUCLEOTIDE SEQUENCE [LARGE SCALE GENOMIC DNA]</scope>
    <source>
        <strain evidence="6 7">LzC2</strain>
    </source>
</reference>
<keyword evidence="2 6" id="KW-0121">Carboxypeptidase</keyword>
<dbReference type="InterPro" id="IPR001460">
    <property type="entry name" value="PCN-bd_Tpept"/>
</dbReference>
<dbReference type="GO" id="GO:0009002">
    <property type="term" value="F:serine-type D-Ala-D-Ala carboxypeptidase activity"/>
    <property type="evidence" value="ECO:0007669"/>
    <property type="project" value="UniProtKB-EC"/>
</dbReference>
<comment type="caution">
    <text evidence="6">The sequence shown here is derived from an EMBL/GenBank/DDBJ whole genome shotgun (WGS) entry which is preliminary data.</text>
</comment>
<gene>
    <name evidence="6" type="primary">penA</name>
    <name evidence="6" type="ORF">LzC2_20740</name>
</gene>
<dbReference type="PANTHER" id="PTHR30627:SF1">
    <property type="entry name" value="PEPTIDOGLYCAN D,D-TRANSPEPTIDASE FTSI"/>
    <property type="match status" value="1"/>
</dbReference>
<dbReference type="Pfam" id="PF00905">
    <property type="entry name" value="Transpeptidase"/>
    <property type="match status" value="1"/>
</dbReference>
<evidence type="ECO:0000256" key="3">
    <source>
        <dbReference type="ARBA" id="ARBA00023136"/>
    </source>
</evidence>
<keyword evidence="7" id="KW-1185">Reference proteome</keyword>
<evidence type="ECO:0000313" key="6">
    <source>
        <dbReference type="EMBL" id="NNJ25995.1"/>
    </source>
</evidence>
<proteinExistence type="predicted"/>
<dbReference type="EC" id="3.4.16.4" evidence="6"/>
<evidence type="ECO:0000259" key="5">
    <source>
        <dbReference type="Pfam" id="PF03717"/>
    </source>
</evidence>
<evidence type="ECO:0000259" key="4">
    <source>
        <dbReference type="Pfam" id="PF00905"/>
    </source>
</evidence>
<dbReference type="InterPro" id="IPR050515">
    <property type="entry name" value="Beta-lactam/transpept"/>
</dbReference>
<dbReference type="Pfam" id="PF03717">
    <property type="entry name" value="PBP_dimer"/>
    <property type="match status" value="1"/>
</dbReference>
<dbReference type="Gene3D" id="3.30.450.330">
    <property type="match status" value="1"/>
</dbReference>
<keyword evidence="6" id="KW-0378">Hydrolase</keyword>
<evidence type="ECO:0000256" key="1">
    <source>
        <dbReference type="ARBA" id="ARBA00004370"/>
    </source>
</evidence>
<protein>
    <submittedName>
        <fullName evidence="6">Peptidoglycan D,D-transpeptidase PenA</fullName>
        <ecNumber evidence="6">3.4.16.4</ecNumber>
    </submittedName>
</protein>
<dbReference type="PANTHER" id="PTHR30627">
    <property type="entry name" value="PEPTIDOGLYCAN D,D-TRANSPEPTIDASE"/>
    <property type="match status" value="1"/>
</dbReference>
<dbReference type="InterPro" id="IPR012338">
    <property type="entry name" value="Beta-lactam/transpept-like"/>
</dbReference>
<keyword evidence="3" id="KW-0472">Membrane</keyword>
<dbReference type="Gene3D" id="3.90.1310.10">
    <property type="entry name" value="Penicillin-binding protein 2a (Domain 2)"/>
    <property type="match status" value="1"/>
</dbReference>
<name>A0ABX1VDK1_9PLAN</name>
<dbReference type="EMBL" id="WTPX01000057">
    <property type="protein sequence ID" value="NNJ25995.1"/>
    <property type="molecule type" value="Genomic_DNA"/>
</dbReference>
<feature type="domain" description="Penicillin-binding protein transpeptidase" evidence="4">
    <location>
        <begin position="248"/>
        <end position="547"/>
    </location>
</feature>
<organism evidence="6 7">
    <name type="scientific">Alienimonas chondri</name>
    <dbReference type="NCBI Taxonomy" id="2681879"/>
    <lineage>
        <taxon>Bacteria</taxon>
        <taxon>Pseudomonadati</taxon>
        <taxon>Planctomycetota</taxon>
        <taxon>Planctomycetia</taxon>
        <taxon>Planctomycetales</taxon>
        <taxon>Planctomycetaceae</taxon>
        <taxon>Alienimonas</taxon>
    </lineage>
</organism>
<keyword evidence="2 6" id="KW-0645">Protease</keyword>
<dbReference type="SUPFAM" id="SSF56601">
    <property type="entry name" value="beta-lactamase/transpeptidase-like"/>
    <property type="match status" value="1"/>
</dbReference>
<evidence type="ECO:0000256" key="2">
    <source>
        <dbReference type="ARBA" id="ARBA00022645"/>
    </source>
</evidence>
<evidence type="ECO:0000313" key="7">
    <source>
        <dbReference type="Proteomes" id="UP000609651"/>
    </source>
</evidence>
<dbReference type="Gene3D" id="3.40.710.10">
    <property type="entry name" value="DD-peptidase/beta-lactamase superfamily"/>
    <property type="match status" value="1"/>
</dbReference>
<dbReference type="SUPFAM" id="SSF56519">
    <property type="entry name" value="Penicillin binding protein dimerisation domain"/>
    <property type="match status" value="1"/>
</dbReference>
<dbReference type="InterPro" id="IPR036138">
    <property type="entry name" value="PBP_dimer_sf"/>
</dbReference>
<sequence>MRQPGAGPRETTAFCLLLAAALAIGLRLGVLAIGGGETFAATAIRQRQSETVLPARPGDLLDRHGRLLATTVTADSLFLVPREIPEDEIADCCGRLAIAIDLDAAALEKQVRRRPDGWFLWVQRRLDTAAAQRVRALDLPAEWWGFRPEYRRRAPLGRVGGSVVGLRNLDGRGVNGMERTLDARLRGVPGVRTTVRDARGMTRAVLEGRSRPPAPGEDVVLTIDAAVQRFAETELDRVQAEFSPVWSCLLVTDPHTGEILAAASRPAFDPENVPEDQPGAWTHHAFGTPFEPGSTVKPLFVETALAEGFAAVDERIDCEDGRWTVPGNGRLLRDVARRGLLTPGEILIHSSNIGTAKLAGRMGNPTLYRTAATFGFGRTVSEELPNAAAGSLRPLQAWDDYSTHSVPIGHEITVTAAHLAAAHGALANGGTLLPLTLVRNDDPPIASRVLPREWADWLIAEPLAGVVEQGTARRVRGDDYRLFGKTGTAQLWDAEAGRYAEDRTTASAVIGGPVRAPRLLAVCVVHDPVGDLRGGGSVAAPAAASVLRFGLRRLRVAGDGPAVTGAPVIGAAVR</sequence>
<comment type="subcellular location">
    <subcellularLocation>
        <location evidence="1">Membrane</location>
    </subcellularLocation>
</comment>